<protein>
    <submittedName>
        <fullName evidence="2">Uncharacterized protein</fullName>
    </submittedName>
</protein>
<dbReference type="Proteomes" id="UP000887579">
    <property type="component" value="Unplaced"/>
</dbReference>
<organism evidence="1 2">
    <name type="scientific">Panagrolaimus sp. ES5</name>
    <dbReference type="NCBI Taxonomy" id="591445"/>
    <lineage>
        <taxon>Eukaryota</taxon>
        <taxon>Metazoa</taxon>
        <taxon>Ecdysozoa</taxon>
        <taxon>Nematoda</taxon>
        <taxon>Chromadorea</taxon>
        <taxon>Rhabditida</taxon>
        <taxon>Tylenchina</taxon>
        <taxon>Panagrolaimomorpha</taxon>
        <taxon>Panagrolaimoidea</taxon>
        <taxon>Panagrolaimidae</taxon>
        <taxon>Panagrolaimus</taxon>
    </lineage>
</organism>
<proteinExistence type="predicted"/>
<evidence type="ECO:0000313" key="2">
    <source>
        <dbReference type="WBParaSite" id="ES5_v2.g13994.t1"/>
    </source>
</evidence>
<dbReference type="WBParaSite" id="ES5_v2.g13994.t1">
    <property type="protein sequence ID" value="ES5_v2.g13994.t1"/>
    <property type="gene ID" value="ES5_v2.g13994"/>
</dbReference>
<reference evidence="2" key="1">
    <citation type="submission" date="2022-11" db="UniProtKB">
        <authorList>
            <consortium name="WormBaseParasite"/>
        </authorList>
    </citation>
    <scope>IDENTIFICATION</scope>
</reference>
<sequence length="87" mass="9319">MSADPAKTAAALKNALSIDVQHDGDGNFIAELKHEQLEAALGSGVVQQALVNSKYTIVPAEHGFAVSHNHQDAGKLFASDKKPKKRW</sequence>
<name>A0AC34F9W7_9BILA</name>
<evidence type="ECO:0000313" key="1">
    <source>
        <dbReference type="Proteomes" id="UP000887579"/>
    </source>
</evidence>
<accession>A0AC34F9W7</accession>